<evidence type="ECO:0000256" key="1">
    <source>
        <dbReference type="SAM" id="Coils"/>
    </source>
</evidence>
<dbReference type="RefSeq" id="WP_327967027.1">
    <property type="nucleotide sequence ID" value="NZ_JARMQG010000077.1"/>
</dbReference>
<organism evidence="2 3">
    <name type="scientific">Bacillus xiapuensis</name>
    <dbReference type="NCBI Taxonomy" id="2014075"/>
    <lineage>
        <taxon>Bacteria</taxon>
        <taxon>Bacillati</taxon>
        <taxon>Bacillota</taxon>
        <taxon>Bacilli</taxon>
        <taxon>Bacillales</taxon>
        <taxon>Bacillaceae</taxon>
        <taxon>Bacillus</taxon>
    </lineage>
</organism>
<feature type="coiled-coil region" evidence="1">
    <location>
        <begin position="16"/>
        <end position="43"/>
    </location>
</feature>
<protein>
    <submittedName>
        <fullName evidence="2">Spore germination protein GerPC</fullName>
    </submittedName>
</protein>
<evidence type="ECO:0000313" key="3">
    <source>
        <dbReference type="Proteomes" id="UP001330749"/>
    </source>
</evidence>
<comment type="caution">
    <text evidence="2">The sequence shown here is derived from an EMBL/GenBank/DDBJ whole genome shotgun (WGS) entry which is preliminary data.</text>
</comment>
<accession>A0ABU6N9I7</accession>
<dbReference type="EMBL" id="JARMQG010000077">
    <property type="protein sequence ID" value="MED3562121.1"/>
    <property type="molecule type" value="Genomic_DNA"/>
</dbReference>
<reference evidence="2 3" key="1">
    <citation type="submission" date="2023-03" db="EMBL/GenBank/DDBJ databases">
        <title>Bacillus Genome Sequencing.</title>
        <authorList>
            <person name="Dunlap C."/>
        </authorList>
    </citation>
    <scope>NUCLEOTIDE SEQUENCE [LARGE SCALE GENOMIC DNA]</scope>
    <source>
        <strain evidence="2 3">B-14544</strain>
    </source>
</reference>
<name>A0ABU6N9I7_9BACI</name>
<dbReference type="Pfam" id="PF10737">
    <property type="entry name" value="GerPC"/>
    <property type="match status" value="1"/>
</dbReference>
<dbReference type="Proteomes" id="UP001330749">
    <property type="component" value="Unassembled WGS sequence"/>
</dbReference>
<gene>
    <name evidence="2" type="primary">gerPC</name>
    <name evidence="2" type="ORF">P4447_06595</name>
</gene>
<sequence>MYQDFYQYLQWLLTSIQLQEKRIATLEATIQKMQNDLKQLGEKPTIHVDTIQYSFDQLKVETLEGTLSIGLNPNDLSGIEDFAIQGQSLNTPISPKAQMQRSMKIEEAIYRYLETDLPQVIEHTEKQLRIQPNESYLSFIKQDIIKQLPNRIEYHLKSIPVNDQSEENKSIVENKIIELLKQEIQSGVYTFFNNLPENVKGMNTNEF</sequence>
<evidence type="ECO:0000313" key="2">
    <source>
        <dbReference type="EMBL" id="MED3562121.1"/>
    </source>
</evidence>
<dbReference type="InterPro" id="IPR019673">
    <property type="entry name" value="Spore_germination_GerPC"/>
</dbReference>
<keyword evidence="1" id="KW-0175">Coiled coil</keyword>
<proteinExistence type="predicted"/>
<keyword evidence="3" id="KW-1185">Reference proteome</keyword>